<dbReference type="Proteomes" id="UP000008216">
    <property type="component" value="Chromosome"/>
</dbReference>
<reference evidence="1 2" key="1">
    <citation type="journal article" date="2007" name="J. Bacteriol.">
        <title>The genome sequence of avian pathogenic Escherichia coli strain O1:K1:H7 shares strong similarities with human extraintestinal pathogenic E. coli genomes.</title>
        <authorList>
            <person name="Johnson T.J."/>
            <person name="Kariyawasam S."/>
            <person name="Wannemuehler Y."/>
            <person name="Mangiamele P."/>
            <person name="Johnson S.J."/>
            <person name="Doetkott C."/>
            <person name="Skyberg J.A."/>
            <person name="Lynne A.M."/>
            <person name="Johnson J.R."/>
            <person name="Nolan L.K."/>
        </authorList>
    </citation>
    <scope>NUCLEOTIDE SEQUENCE [LARGE SCALE GENOMIC DNA]</scope>
    <source>
        <strain evidence="1">APEC O1</strain>
    </source>
</reference>
<sequence length="89" mass="9992">MSSRWILTYYGNIMKKIIVFFNSEPAMVVPVMTGVNTIMREYPNGETTHLTVMAAGFPSLTGDHKVIYVAADRHVTSEEILEAAMRLLN</sequence>
<gene>
    <name evidence="1" type="ORF">APECO1_2031</name>
</gene>
<keyword evidence="2" id="KW-1185">Reference proteome</keyword>
<dbReference type="AlphaFoldDB" id="A0A0H2Z6K3"/>
<accession>A0A0H2Z6K3</accession>
<evidence type="ECO:0000313" key="1">
    <source>
        <dbReference type="EMBL" id="ABJ03907.1"/>
    </source>
</evidence>
<proteinExistence type="predicted"/>
<dbReference type="EMBL" id="CP000468">
    <property type="protein sequence ID" value="ABJ03907.1"/>
    <property type="molecule type" value="Genomic_DNA"/>
</dbReference>
<organism evidence="1 2">
    <name type="scientific">Escherichia coli O1:K1 / APEC</name>
    <dbReference type="NCBI Taxonomy" id="405955"/>
    <lineage>
        <taxon>Bacteria</taxon>
        <taxon>Pseudomonadati</taxon>
        <taxon>Pseudomonadota</taxon>
        <taxon>Gammaproteobacteria</taxon>
        <taxon>Enterobacterales</taxon>
        <taxon>Enterobacteriaceae</taxon>
        <taxon>Escherichia</taxon>
    </lineage>
</organism>
<name>A0A0H2Z6K3_ECOK1</name>
<protein>
    <submittedName>
        <fullName evidence="1">Uncharacterized protein</fullName>
    </submittedName>
</protein>
<dbReference type="HOGENOM" id="CLU_198909_0_0_6"/>
<evidence type="ECO:0000313" key="2">
    <source>
        <dbReference type="Proteomes" id="UP000008216"/>
    </source>
</evidence>
<dbReference type="KEGG" id="ecv:APECO1_2031"/>